<feature type="compositionally biased region" description="Low complexity" evidence="8">
    <location>
        <begin position="540"/>
        <end position="550"/>
    </location>
</feature>
<dbReference type="InterPro" id="IPR000999">
    <property type="entry name" value="RNase_III_dom"/>
</dbReference>
<keyword evidence="6 7" id="KW-0694">RNA-binding</keyword>
<name>A0A1V2L5P3_CYBFA</name>
<dbReference type="PANTHER" id="PTHR11207">
    <property type="entry name" value="RIBONUCLEASE III"/>
    <property type="match status" value="1"/>
</dbReference>
<accession>A0A1V2L5P3</accession>
<feature type="domain" description="RNase III" evidence="10">
    <location>
        <begin position="194"/>
        <end position="293"/>
    </location>
</feature>
<evidence type="ECO:0000256" key="2">
    <source>
        <dbReference type="ARBA" id="ARBA00012177"/>
    </source>
</evidence>
<feature type="region of interest" description="Disordered" evidence="8">
    <location>
        <begin position="1"/>
        <end position="43"/>
    </location>
</feature>
<dbReference type="SUPFAM" id="SSF54768">
    <property type="entry name" value="dsRNA-binding domain-like"/>
    <property type="match status" value="1"/>
</dbReference>
<evidence type="ECO:0000256" key="4">
    <source>
        <dbReference type="ARBA" id="ARBA00022759"/>
    </source>
</evidence>
<dbReference type="FunFam" id="1.10.1520.10:FF:000001">
    <property type="entry name" value="Ribonuclease 3"/>
    <property type="match status" value="1"/>
</dbReference>
<evidence type="ECO:0000256" key="6">
    <source>
        <dbReference type="ARBA" id="ARBA00022884"/>
    </source>
</evidence>
<keyword evidence="4" id="KW-0255">Endonuclease</keyword>
<dbReference type="GO" id="GO:0030847">
    <property type="term" value="P:termination of RNA polymerase II transcription, exosome-dependent"/>
    <property type="evidence" value="ECO:0007669"/>
    <property type="project" value="UniProtKB-ARBA"/>
</dbReference>
<evidence type="ECO:0000259" key="10">
    <source>
        <dbReference type="PROSITE" id="PS50142"/>
    </source>
</evidence>
<dbReference type="EC" id="3.1.26.3" evidence="2"/>
<evidence type="ECO:0000259" key="9">
    <source>
        <dbReference type="PROSITE" id="PS50137"/>
    </source>
</evidence>
<evidence type="ECO:0000256" key="3">
    <source>
        <dbReference type="ARBA" id="ARBA00022722"/>
    </source>
</evidence>
<dbReference type="InterPro" id="IPR014720">
    <property type="entry name" value="dsRBD_dom"/>
</dbReference>
<feature type="region of interest" description="Disordered" evidence="8">
    <location>
        <begin position="421"/>
        <end position="562"/>
    </location>
</feature>
<sequence>MGKRGSGKMEDAESKKKKPKLSEVKTDESEPYRHKIGSQEGPRTSLGLSDVLSIEHAVNNLQNALKTILEQALDIDELEAFKQKLDKDEDAAPAEVVLALLRSKLSLAAHLKTLYTKDQLPIFDQIVDFEKLKNQGLSNDSVRLDLGEQLDTTHDDEPVKRRKDGFPELPLIENPAIRARVFIHKSLVKDKLFISESEVIHAHNERLEFIGDSVLNNIMSLVVYNARPNATEGEMSQIRAKLISNVNLQRWAQAYGFHGELKMNTDDSIFKGKLKIYADVFEAYVGGLIMENPANYSKVYKWLKALAEPVIDGTEIVDFDGQVTNNPNNGNPKDKELNTNAKVELYSLIGYAGLGLHYDTIDRVINKNETMFKVQVKTKDNEILGTGVGKNTKEAGFRAAMDALDNKSIIEKFSQLRAAIPRDESKQSLNRSQKKSGSNSSGHGSKDGAWVRDESGKWVRKGSGSSSGTNLVPSSLSTSPPPPIPAATVSAPATAPPEPDASDSAAYPPQANPRKRPATSVTAASTYEASHSGHEFGDTSRPSFSSSGKSRNTGCDQSRSAR</sequence>
<keyword evidence="3" id="KW-0540">Nuclease</keyword>
<dbReference type="PROSITE" id="PS50142">
    <property type="entry name" value="RNASE_3_2"/>
    <property type="match status" value="1"/>
</dbReference>
<dbReference type="GO" id="GO:0034475">
    <property type="term" value="P:U4 snRNA 3'-end processing"/>
    <property type="evidence" value="ECO:0007669"/>
    <property type="project" value="UniProtKB-ARBA"/>
</dbReference>
<dbReference type="SMART" id="SM00358">
    <property type="entry name" value="DSRM"/>
    <property type="match status" value="1"/>
</dbReference>
<dbReference type="PROSITE" id="PS50137">
    <property type="entry name" value="DS_RBD"/>
    <property type="match status" value="1"/>
</dbReference>
<feature type="domain" description="DRBM" evidence="9">
    <location>
        <begin position="340"/>
        <end position="409"/>
    </location>
</feature>
<feature type="compositionally biased region" description="Basic and acidic residues" evidence="8">
    <location>
        <begin position="444"/>
        <end position="457"/>
    </location>
</feature>
<dbReference type="GO" id="GO:0003723">
    <property type="term" value="F:RNA binding"/>
    <property type="evidence" value="ECO:0007669"/>
    <property type="project" value="UniProtKB-UniRule"/>
</dbReference>
<comment type="catalytic activity">
    <reaction evidence="1">
        <text>Endonucleolytic cleavage to 5'-phosphomonoester.</text>
        <dbReference type="EC" id="3.1.26.3"/>
    </reaction>
</comment>
<dbReference type="VEuPathDB" id="FungiDB:BON22_2867"/>
<feature type="compositionally biased region" description="Basic and acidic residues" evidence="8">
    <location>
        <begin position="7"/>
        <end position="33"/>
    </location>
</feature>
<dbReference type="GO" id="GO:0005654">
    <property type="term" value="C:nucleoplasm"/>
    <property type="evidence" value="ECO:0007669"/>
    <property type="project" value="TreeGrafter"/>
</dbReference>
<evidence type="ECO:0000256" key="7">
    <source>
        <dbReference type="PROSITE-ProRule" id="PRU00266"/>
    </source>
</evidence>
<proteinExistence type="predicted"/>
<dbReference type="GO" id="GO:0004525">
    <property type="term" value="F:ribonuclease III activity"/>
    <property type="evidence" value="ECO:0007669"/>
    <property type="project" value="UniProtKB-EC"/>
</dbReference>
<protein>
    <recommendedName>
        <fullName evidence="2">ribonuclease III</fullName>
        <ecNumber evidence="2">3.1.26.3</ecNumber>
    </recommendedName>
</protein>
<dbReference type="AlphaFoldDB" id="A0A1V2L5P3"/>
<dbReference type="SUPFAM" id="SSF69065">
    <property type="entry name" value="RNase III domain-like"/>
    <property type="match status" value="1"/>
</dbReference>
<dbReference type="Pfam" id="PF18497">
    <property type="entry name" value="RNase_3_N"/>
    <property type="match status" value="1"/>
</dbReference>
<evidence type="ECO:0000256" key="8">
    <source>
        <dbReference type="SAM" id="MobiDB-lite"/>
    </source>
</evidence>
<dbReference type="STRING" id="36022.A0A1V2L5P3"/>
<organism evidence="11 12">
    <name type="scientific">Cyberlindnera fabianii</name>
    <name type="common">Yeast</name>
    <name type="synonym">Hansenula fabianii</name>
    <dbReference type="NCBI Taxonomy" id="36022"/>
    <lineage>
        <taxon>Eukaryota</taxon>
        <taxon>Fungi</taxon>
        <taxon>Dikarya</taxon>
        <taxon>Ascomycota</taxon>
        <taxon>Saccharomycotina</taxon>
        <taxon>Saccharomycetes</taxon>
        <taxon>Phaffomycetales</taxon>
        <taxon>Phaffomycetaceae</taxon>
        <taxon>Cyberlindnera</taxon>
    </lineage>
</organism>
<comment type="caution">
    <text evidence="11">The sequence shown here is derived from an EMBL/GenBank/DDBJ whole genome shotgun (WGS) entry which is preliminary data.</text>
</comment>
<dbReference type="OMA" id="MIIYNKF"/>
<dbReference type="Gene3D" id="1.10.1520.10">
    <property type="entry name" value="Ribonuclease III domain"/>
    <property type="match status" value="1"/>
</dbReference>
<reference evidence="12" key="1">
    <citation type="journal article" date="2017" name="Genome Announc.">
        <title>Genome sequences of Cyberlindnera fabianii 65, Pichia kudriavzevii 129, and Saccharomyces cerevisiae 131 isolated from fermented masau fruits in Zimbabwe.</title>
        <authorList>
            <person name="van Rijswijck I.M.H."/>
            <person name="Derks M.F.L."/>
            <person name="Abee T."/>
            <person name="de Ridder D."/>
            <person name="Smid E.J."/>
        </authorList>
    </citation>
    <scope>NUCLEOTIDE SEQUENCE [LARGE SCALE GENOMIC DNA]</scope>
    <source>
        <strain evidence="12">65</strain>
    </source>
</reference>
<dbReference type="GO" id="GO:0006364">
    <property type="term" value="P:rRNA processing"/>
    <property type="evidence" value="ECO:0007669"/>
    <property type="project" value="TreeGrafter"/>
</dbReference>
<dbReference type="Proteomes" id="UP000189513">
    <property type="component" value="Unassembled WGS sequence"/>
</dbReference>
<dbReference type="SMART" id="SM00535">
    <property type="entry name" value="RIBOc"/>
    <property type="match status" value="1"/>
</dbReference>
<dbReference type="EMBL" id="MPUK01000005">
    <property type="protein sequence ID" value="ONH66885.1"/>
    <property type="molecule type" value="Genomic_DNA"/>
</dbReference>
<dbReference type="InterPro" id="IPR040540">
    <property type="entry name" value="RNase_3_N"/>
</dbReference>
<gene>
    <name evidence="11" type="ORF">BON22_2867</name>
</gene>
<keyword evidence="5" id="KW-0378">Hydrolase</keyword>
<feature type="compositionally biased region" description="Polar residues" evidence="8">
    <location>
        <begin position="551"/>
        <end position="562"/>
    </location>
</feature>
<dbReference type="InterPro" id="IPR036389">
    <property type="entry name" value="RNase_III_sf"/>
</dbReference>
<dbReference type="Gene3D" id="3.30.160.20">
    <property type="match status" value="1"/>
</dbReference>
<evidence type="ECO:0000313" key="12">
    <source>
        <dbReference type="Proteomes" id="UP000189513"/>
    </source>
</evidence>
<evidence type="ECO:0000313" key="11">
    <source>
        <dbReference type="EMBL" id="ONH66885.1"/>
    </source>
</evidence>
<evidence type="ECO:0000256" key="1">
    <source>
        <dbReference type="ARBA" id="ARBA00000109"/>
    </source>
</evidence>
<dbReference type="CDD" id="cd00593">
    <property type="entry name" value="RIBOc"/>
    <property type="match status" value="1"/>
</dbReference>
<dbReference type="Pfam" id="PF00035">
    <property type="entry name" value="dsrm"/>
    <property type="match status" value="1"/>
</dbReference>
<evidence type="ECO:0000256" key="5">
    <source>
        <dbReference type="ARBA" id="ARBA00022801"/>
    </source>
</evidence>
<dbReference type="GO" id="GO:0034963">
    <property type="term" value="P:box C/D sno(s)RNA processing"/>
    <property type="evidence" value="ECO:0007669"/>
    <property type="project" value="UniProtKB-ARBA"/>
</dbReference>
<feature type="compositionally biased region" description="Polar residues" evidence="8">
    <location>
        <begin position="519"/>
        <end position="529"/>
    </location>
</feature>
<feature type="compositionally biased region" description="Polar residues" evidence="8">
    <location>
        <begin position="463"/>
        <end position="472"/>
    </location>
</feature>
<keyword evidence="12" id="KW-1185">Reference proteome</keyword>
<dbReference type="Pfam" id="PF00636">
    <property type="entry name" value="Ribonuclease_3"/>
    <property type="match status" value="1"/>
</dbReference>
<dbReference type="PANTHER" id="PTHR11207:SF0">
    <property type="entry name" value="RIBONUCLEASE 3"/>
    <property type="match status" value="1"/>
</dbReference>